<dbReference type="AlphaFoldDB" id="A0A4V1IRQ1"/>
<evidence type="ECO:0000313" key="1">
    <source>
        <dbReference type="EMBL" id="RKO90837.1"/>
    </source>
</evidence>
<name>A0A4V1IRQ1_9FUNG</name>
<reference evidence="2" key="1">
    <citation type="journal article" date="2018" name="Nat. Microbiol.">
        <title>Leveraging single-cell genomics to expand the fungal tree of life.</title>
        <authorList>
            <person name="Ahrendt S.R."/>
            <person name="Quandt C.A."/>
            <person name="Ciobanu D."/>
            <person name="Clum A."/>
            <person name="Salamov A."/>
            <person name="Andreopoulos B."/>
            <person name="Cheng J.F."/>
            <person name="Woyke T."/>
            <person name="Pelin A."/>
            <person name="Henrissat B."/>
            <person name="Reynolds N.K."/>
            <person name="Benny G.L."/>
            <person name="Smith M.E."/>
            <person name="James T.Y."/>
            <person name="Grigoriev I.V."/>
        </authorList>
    </citation>
    <scope>NUCLEOTIDE SEQUENCE [LARGE SCALE GENOMIC DNA]</scope>
</reference>
<evidence type="ECO:0008006" key="3">
    <source>
        <dbReference type="Google" id="ProtNLM"/>
    </source>
</evidence>
<dbReference type="Gene3D" id="3.80.10.10">
    <property type="entry name" value="Ribonuclease Inhibitor"/>
    <property type="match status" value="1"/>
</dbReference>
<gene>
    <name evidence="1" type="ORF">BDK51DRAFT_25956</name>
</gene>
<dbReference type="InterPro" id="IPR032675">
    <property type="entry name" value="LRR_dom_sf"/>
</dbReference>
<evidence type="ECO:0000313" key="2">
    <source>
        <dbReference type="Proteomes" id="UP000269721"/>
    </source>
</evidence>
<sequence>MSVQMAPPHDRSLSNTLPPETHFRILRFLHPLKDTQRQRTLIACTLVYRSWGSVAFHELWENSVVTSKALILFERLSDRRGRIGSDRVERKERQFVAKVIKDREGTPVSRATGIGPRTVGLQNFGKFRGAWSLPDVARVFINCPKRAVFGLIFPVDIPASLDDFPGSAYAAKTAFWASPVGLPLWNGLRRLRALKLLLPSDFNIAGALERHLIQWTAAMHSTSSRNREVAMALPHIEIFPGACIEDDSLVAYAVYCPQLVKVDLITSNVTDAGVNELLSRCSRIEELDLTDTPITATTMIALKSHRPLTLLAMGYNKYLFAGHNHDADVIDFLQVVNLGICRLKPLPTRAPVQLRVGCAKPM</sequence>
<dbReference type="Proteomes" id="UP000269721">
    <property type="component" value="Unassembled WGS sequence"/>
</dbReference>
<dbReference type="OrthoDB" id="2218971at2759"/>
<keyword evidence="2" id="KW-1185">Reference proteome</keyword>
<dbReference type="SUPFAM" id="SSF52047">
    <property type="entry name" value="RNI-like"/>
    <property type="match status" value="1"/>
</dbReference>
<accession>A0A4V1IRQ1</accession>
<dbReference type="EMBL" id="KZ995357">
    <property type="protein sequence ID" value="RKO90837.1"/>
    <property type="molecule type" value="Genomic_DNA"/>
</dbReference>
<organism evidence="1 2">
    <name type="scientific">Blyttiomyces helicus</name>
    <dbReference type="NCBI Taxonomy" id="388810"/>
    <lineage>
        <taxon>Eukaryota</taxon>
        <taxon>Fungi</taxon>
        <taxon>Fungi incertae sedis</taxon>
        <taxon>Chytridiomycota</taxon>
        <taxon>Chytridiomycota incertae sedis</taxon>
        <taxon>Chytridiomycetes</taxon>
        <taxon>Chytridiomycetes incertae sedis</taxon>
        <taxon>Blyttiomyces</taxon>
    </lineage>
</organism>
<protein>
    <recommendedName>
        <fullName evidence="3">F-box domain-containing protein</fullName>
    </recommendedName>
</protein>
<proteinExistence type="predicted"/>